<dbReference type="Gene3D" id="2.120.10.30">
    <property type="entry name" value="TolB, C-terminal domain"/>
    <property type="match status" value="1"/>
</dbReference>
<keyword evidence="4" id="KW-1185">Reference proteome</keyword>
<dbReference type="KEGG" id="cvn:111113542"/>
<dbReference type="GO" id="GO:0008270">
    <property type="term" value="F:zinc ion binding"/>
    <property type="evidence" value="ECO:0007669"/>
    <property type="project" value="UniProtKB-KW"/>
</dbReference>
<keyword evidence="1" id="KW-0863">Zinc-finger</keyword>
<evidence type="ECO:0000256" key="1">
    <source>
        <dbReference type="PROSITE-ProRule" id="PRU00024"/>
    </source>
</evidence>
<dbReference type="Proteomes" id="UP000694844">
    <property type="component" value="Chromosome 9"/>
</dbReference>
<dbReference type="AlphaFoldDB" id="A0A8B8BXF7"/>
<keyword evidence="1" id="KW-0479">Metal-binding</keyword>
<dbReference type="InterPro" id="IPR047153">
    <property type="entry name" value="TRIM45/56/19-like"/>
</dbReference>
<feature type="domain" description="B box-type" evidence="3">
    <location>
        <begin position="25"/>
        <end position="61"/>
    </location>
</feature>
<dbReference type="SUPFAM" id="SSF57845">
    <property type="entry name" value="B-box zinc-binding domain"/>
    <property type="match status" value="1"/>
</dbReference>
<accession>A0A8B8BXF7</accession>
<protein>
    <submittedName>
        <fullName evidence="5">Uncharacterized protein LOC111113542</fullName>
    </submittedName>
</protein>
<keyword evidence="2" id="KW-0175">Coiled coil</keyword>
<dbReference type="PROSITE" id="PS50119">
    <property type="entry name" value="ZF_BBOX"/>
    <property type="match status" value="1"/>
</dbReference>
<dbReference type="Pfam" id="PF00643">
    <property type="entry name" value="zf-B_box"/>
    <property type="match status" value="1"/>
</dbReference>
<feature type="coiled-coil region" evidence="2">
    <location>
        <begin position="122"/>
        <end position="160"/>
    </location>
</feature>
<dbReference type="InterPro" id="IPR000315">
    <property type="entry name" value="Znf_B-box"/>
</dbReference>
<proteinExistence type="predicted"/>
<sequence length="499" mass="56586">MADKTKRHEIVEFMNRKEGPILPECKSHDKTLCEAFCYDCHEPTCVLCVITTHKKHDITDIKTIIENFKRRITADVEEMENTILPKYKQTVGISNSSKEFDRVMNAIQDQEDNICKVVREIGSRLKDEVAKQKNEFEQKKNEVQSNVAKEREELDSVMKMNKSILKSNDAKRILTYRSNNEQFRGGPKQMQISYPMFLSGKVNRNQLQVMFGSLQRSSNLATDGKHDMRKPMSNPVVVSTIQTPYGKELRRILCDKAGKIWISGNDQKVYQIDQSGSIKKPVSVFNSVLALSLSVDKELIFSARWPVSKVYKYDGNGVRAVVDLGQWCPRGLCHSANDDLLVSMRSFDETQSRVVRYSGTTETMVIQNDRQGKPLFSVHPRAVLLLTENGNGDICVADYAAKAVVVVNATGELRFKYQGNTSPKPNYKSFQPYQIATDVNQQILINDASNDIVDVIDKDGNFLRYIEYPCSGGLSIDSEHNLIAGNQKSGEIRIIRYLQ</sequence>
<dbReference type="GeneID" id="111113542"/>
<keyword evidence="1" id="KW-0862">Zinc</keyword>
<reference evidence="5" key="1">
    <citation type="submission" date="2025-08" db="UniProtKB">
        <authorList>
            <consortium name="RefSeq"/>
        </authorList>
    </citation>
    <scope>IDENTIFICATION</scope>
    <source>
        <tissue evidence="5">Whole sample</tissue>
    </source>
</reference>
<evidence type="ECO:0000256" key="2">
    <source>
        <dbReference type="SAM" id="Coils"/>
    </source>
</evidence>
<evidence type="ECO:0000313" key="5">
    <source>
        <dbReference type="RefSeq" id="XP_022307541.1"/>
    </source>
</evidence>
<dbReference type="Gene3D" id="3.30.160.60">
    <property type="entry name" value="Classic Zinc Finger"/>
    <property type="match status" value="1"/>
</dbReference>
<dbReference type="CDD" id="cd19756">
    <property type="entry name" value="Bbox2"/>
    <property type="match status" value="1"/>
</dbReference>
<dbReference type="PANTHER" id="PTHR25462:SF296">
    <property type="entry name" value="MEIOTIC P26, ISOFORM F"/>
    <property type="match status" value="1"/>
</dbReference>
<dbReference type="InterPro" id="IPR011042">
    <property type="entry name" value="6-blade_b-propeller_TolB-like"/>
</dbReference>
<evidence type="ECO:0000313" key="4">
    <source>
        <dbReference type="Proteomes" id="UP000694844"/>
    </source>
</evidence>
<dbReference type="OrthoDB" id="6105938at2759"/>
<organism evidence="4 5">
    <name type="scientific">Crassostrea virginica</name>
    <name type="common">Eastern oyster</name>
    <dbReference type="NCBI Taxonomy" id="6565"/>
    <lineage>
        <taxon>Eukaryota</taxon>
        <taxon>Metazoa</taxon>
        <taxon>Spiralia</taxon>
        <taxon>Lophotrochozoa</taxon>
        <taxon>Mollusca</taxon>
        <taxon>Bivalvia</taxon>
        <taxon>Autobranchia</taxon>
        <taxon>Pteriomorphia</taxon>
        <taxon>Ostreida</taxon>
        <taxon>Ostreoidea</taxon>
        <taxon>Ostreidae</taxon>
        <taxon>Crassostrea</taxon>
    </lineage>
</organism>
<gene>
    <name evidence="5" type="primary">LOC111113542</name>
</gene>
<evidence type="ECO:0000259" key="3">
    <source>
        <dbReference type="PROSITE" id="PS50119"/>
    </source>
</evidence>
<dbReference type="RefSeq" id="XP_022307541.1">
    <property type="nucleotide sequence ID" value="XM_022451833.1"/>
</dbReference>
<name>A0A8B8BXF7_CRAVI</name>
<dbReference type="SUPFAM" id="SSF63829">
    <property type="entry name" value="Calcium-dependent phosphotriesterase"/>
    <property type="match status" value="1"/>
</dbReference>
<dbReference type="PANTHER" id="PTHR25462">
    <property type="entry name" value="BONUS, ISOFORM C-RELATED"/>
    <property type="match status" value="1"/>
</dbReference>